<dbReference type="InterPro" id="IPR018392">
    <property type="entry name" value="LysM"/>
</dbReference>
<dbReference type="RefSeq" id="WP_314512600.1">
    <property type="nucleotide sequence ID" value="NZ_JASJOU010000005.1"/>
</dbReference>
<comment type="caution">
    <text evidence="2">The sequence shown here is derived from an EMBL/GenBank/DDBJ whole genome shotgun (WGS) entry which is preliminary data.</text>
</comment>
<dbReference type="PANTHER" id="PTHR34700:SF4">
    <property type="entry name" value="PHAGE-LIKE ELEMENT PBSX PROTEIN XKDP"/>
    <property type="match status" value="1"/>
</dbReference>
<dbReference type="InterPro" id="IPR052196">
    <property type="entry name" value="Bact_Kbp"/>
</dbReference>
<dbReference type="PROSITE" id="PS51782">
    <property type="entry name" value="LYSM"/>
    <property type="match status" value="1"/>
</dbReference>
<dbReference type="AlphaFoldDB" id="A0AAE3R2F2"/>
<reference evidence="2" key="1">
    <citation type="submission" date="2023-05" db="EMBL/GenBank/DDBJ databases">
        <authorList>
            <person name="Zhang X."/>
        </authorList>
    </citation>
    <scope>NUCLEOTIDE SEQUENCE</scope>
    <source>
        <strain evidence="2">BD1B2-1</strain>
    </source>
</reference>
<feature type="domain" description="LysM" evidence="1">
    <location>
        <begin position="76"/>
        <end position="123"/>
    </location>
</feature>
<dbReference type="PANTHER" id="PTHR34700">
    <property type="entry name" value="POTASSIUM BINDING PROTEIN KBP"/>
    <property type="match status" value="1"/>
</dbReference>
<keyword evidence="3" id="KW-1185">Reference proteome</keyword>
<protein>
    <submittedName>
        <fullName evidence="2">LysM peptidoglycan-binding domain-containing protein</fullName>
    </submittedName>
</protein>
<sequence length="126" mass="13958">MALTDKYQPVINLANSKGITNLQVKEQDNVLYIDGIAPSEEVKQQIWDTYGAIDPDYRAGDLVLNLEVAGPAAQETTYTVKSGDSLSKIAKNYPGLTWQKIYEANKDQIKDPNLIHPGQKLKIPTV</sequence>
<dbReference type="SMART" id="SM00257">
    <property type="entry name" value="LysM"/>
    <property type="match status" value="1"/>
</dbReference>
<proteinExistence type="predicted"/>
<dbReference type="InterPro" id="IPR036779">
    <property type="entry name" value="LysM_dom_sf"/>
</dbReference>
<dbReference type="EMBL" id="JASJOU010000005">
    <property type="protein sequence ID" value="MDJ1502514.1"/>
    <property type="molecule type" value="Genomic_DNA"/>
</dbReference>
<dbReference type="Pfam" id="PF01476">
    <property type="entry name" value="LysM"/>
    <property type="match status" value="1"/>
</dbReference>
<dbReference type="Proteomes" id="UP001232063">
    <property type="component" value="Unassembled WGS sequence"/>
</dbReference>
<dbReference type="Gene3D" id="3.10.350.10">
    <property type="entry name" value="LysM domain"/>
    <property type="match status" value="1"/>
</dbReference>
<evidence type="ECO:0000313" key="3">
    <source>
        <dbReference type="Proteomes" id="UP001232063"/>
    </source>
</evidence>
<accession>A0AAE3R2F2</accession>
<gene>
    <name evidence="2" type="ORF">QNI22_17735</name>
</gene>
<evidence type="ECO:0000313" key="2">
    <source>
        <dbReference type="EMBL" id="MDJ1502514.1"/>
    </source>
</evidence>
<evidence type="ECO:0000259" key="1">
    <source>
        <dbReference type="PROSITE" id="PS51782"/>
    </source>
</evidence>
<dbReference type="SUPFAM" id="SSF54106">
    <property type="entry name" value="LysM domain"/>
    <property type="match status" value="1"/>
</dbReference>
<name>A0AAE3R2F2_9BACT</name>
<dbReference type="CDD" id="cd00118">
    <property type="entry name" value="LysM"/>
    <property type="match status" value="1"/>
</dbReference>
<organism evidence="2 3">
    <name type="scientific">Xanthocytophaga agilis</name>
    <dbReference type="NCBI Taxonomy" id="3048010"/>
    <lineage>
        <taxon>Bacteria</taxon>
        <taxon>Pseudomonadati</taxon>
        <taxon>Bacteroidota</taxon>
        <taxon>Cytophagia</taxon>
        <taxon>Cytophagales</taxon>
        <taxon>Rhodocytophagaceae</taxon>
        <taxon>Xanthocytophaga</taxon>
    </lineage>
</organism>